<dbReference type="EMBL" id="JMCC02000064">
    <property type="protein sequence ID" value="KIG14860.1"/>
    <property type="molecule type" value="Genomic_DNA"/>
</dbReference>
<gene>
    <name evidence="2" type="ORF">DB30_06242</name>
</gene>
<evidence type="ECO:0000313" key="3">
    <source>
        <dbReference type="Proteomes" id="UP000031599"/>
    </source>
</evidence>
<comment type="caution">
    <text evidence="2">The sequence shown here is derived from an EMBL/GenBank/DDBJ whole genome shotgun (WGS) entry which is preliminary data.</text>
</comment>
<organism evidence="2 3">
    <name type="scientific">Enhygromyxa salina</name>
    <dbReference type="NCBI Taxonomy" id="215803"/>
    <lineage>
        <taxon>Bacteria</taxon>
        <taxon>Pseudomonadati</taxon>
        <taxon>Myxococcota</taxon>
        <taxon>Polyangia</taxon>
        <taxon>Nannocystales</taxon>
        <taxon>Nannocystaceae</taxon>
        <taxon>Enhygromyxa</taxon>
    </lineage>
</organism>
<evidence type="ECO:0000256" key="1">
    <source>
        <dbReference type="SAM" id="MobiDB-lite"/>
    </source>
</evidence>
<protein>
    <submittedName>
        <fullName evidence="2">Uncharacterized protein</fullName>
    </submittedName>
</protein>
<dbReference type="Proteomes" id="UP000031599">
    <property type="component" value="Unassembled WGS sequence"/>
</dbReference>
<evidence type="ECO:0000313" key="2">
    <source>
        <dbReference type="EMBL" id="KIG14860.1"/>
    </source>
</evidence>
<proteinExistence type="predicted"/>
<accession>A0A0C2CYZ9</accession>
<sequence>MWSIEADAPTRVIIERVEPRSPRYAAVEVEQELLEWIANDGAMDQMPTLIGPADDLSRRLALHAALAGELSRLGGGERRFERAIEAWRMLAAINQIDRARPDVRPYYVRDRARDRPIGLDDTKPVRLAVKNSNDYRLADQPRSWTIDRKGPGQLRISARAWAPAGSTLQAAELRVHAGGRVIERLLLSDRAAMYSVDPDTALPQLEPLLTEAGDPVGEFADLTVVLAPGRRDYQIELVGGPALISIEGARRTEASLLSLRGWTPGKRAKAATRGLAKTSAPGHEWLEVLLSRETLTPLPIVSNDPRLDALAQRSPLLAVAILAQAASDSRLDERAMDHLVERVRPWLAALARDPSVAPEVRGQLRTQWLVLAATLGRREHSRLLVEQVAGGADPIGELPVEGLRVLAELLEPTRALVRSPALALLELARTRAPADDDLRAQTLRLWSLASTWSRRRPVSRHSSSALPMFAPVGEWLVAREGPLVDPAEHADSWLRLDIGRSARVRAELGPQTIRRELDDPSDDETPTPETRRLRLLAVHIATPLGELEPALLQVDGQRWYSPQLAGVQRHQVAVTEGEHEIRVDGPPGTVAWVDAPPADVSALDPSEVGRRERMWPLASSSWYLPGPAVPGVVRLELRWPQNIPPRPVWITMHQVGEFEPGTEPPSKTVLFDPRTPAAAGATQELDPGVHVMDIDLEALPIRKSPWASPRHDINLTIAGPTEQLMFDVEDGLEIAASLSLRRGLRPSDLGAGAGGDAELDPTLVEVFDGLTALDGVSMLEELRQLSRLLLVVPSDLDRRARRAALLLMLGETGNARADLLRLAAWSDRADLLLRQRERADALLGELERRFDALIEPREIVVTDLSRPLDPMLTEPALAAHIGAERAQLEPWLGVWGKLREGTNDDALAIVEAELARLQLEREASPASTELDASLLLAELTRAHLLSADVGREREAGRAWVELYGRMQGDPGHIREPIAVGLAAVGPLLTHLDEPGSDARDAGLAFGLSRELEPGYGHTSVRRLAFIAALRSDWSTLDHSEDNAGFERLELPVSELEPGPSAQVREALLVAPWSSGESEQLMPGRKGVLAWDATPGRVTAEFWCRVARPDLAPGRGVGADDPNAFGRAHVTLRLRAKGRAPVDIRQEVEVQDAKILTVELPVGRRARHQLEVVLGDDPIWLCSWRTRTAPSNASDDPAQLQVVEAYRRARWWTAESGKPVEFIVLGPASLHVETRALTTADPDKQAQELIASIEALGDAAPAGGPERGLLPLDGERERAVITETRRHFEVAHASGHIVLLTEALPYRVRLSSDQGRALIRARVRRDRPDIPPPAQVSIRELDPRVSPYVDTFDWRSVGLASPVLARDEIEPIRNRIGSLDARVRVGLDDIGNVDDFVPQFGLHAQIGWRRELVENLLWMRVAAQTAVRVQSPVAAGGIIGLGARLPVIGARLGAELDVMAHSFLGRAEASVRLYGFVDRLFWLGRYVQLRPGLSVGLRYQTLNRARVASAPGVLEPHPRVYQRYLEDHPIQLRPELELRGYPFQDLAVFGVASLMPNLNGDPVPLDHVNVEVGLTGIGRRPRPWVPTWGLSYQLSSRFADRDRSLTTLRHRVDAELGLGVWARDTARVAFGLRNQLYLSNGPSPVRDIIELWIRVDAVFGRRLRDYGPGELWFGEPWAPRGWGDDEHQARSTQAQGRALARPR</sequence>
<feature type="region of interest" description="Disordered" evidence="1">
    <location>
        <begin position="511"/>
        <end position="530"/>
    </location>
</feature>
<reference evidence="2 3" key="1">
    <citation type="submission" date="2014-12" db="EMBL/GenBank/DDBJ databases">
        <title>Genome assembly of Enhygromyxa salina DSM 15201.</title>
        <authorList>
            <person name="Sharma G."/>
            <person name="Subramanian S."/>
        </authorList>
    </citation>
    <scope>NUCLEOTIDE SEQUENCE [LARGE SCALE GENOMIC DNA]</scope>
    <source>
        <strain evidence="2 3">DSM 15201</strain>
    </source>
</reference>
<name>A0A0C2CYZ9_9BACT</name>
<feature type="region of interest" description="Disordered" evidence="1">
    <location>
        <begin position="1682"/>
        <end position="1702"/>
    </location>
</feature>